<name>A0ABU1TEI2_9SPHI</name>
<dbReference type="RefSeq" id="WP_310098730.1">
    <property type="nucleotide sequence ID" value="NZ_JAVDUU010000003.1"/>
</dbReference>
<dbReference type="Gene3D" id="3.40.50.2300">
    <property type="match status" value="1"/>
</dbReference>
<evidence type="ECO:0000256" key="6">
    <source>
        <dbReference type="PROSITE-ProRule" id="PRU00169"/>
    </source>
</evidence>
<dbReference type="Gene3D" id="1.10.8.60">
    <property type="match status" value="1"/>
</dbReference>
<dbReference type="Gene3D" id="3.40.50.300">
    <property type="entry name" value="P-loop containing nucleotide triphosphate hydrolases"/>
    <property type="match status" value="1"/>
</dbReference>
<reference evidence="9 10" key="1">
    <citation type="submission" date="2023-07" db="EMBL/GenBank/DDBJ databases">
        <title>Sorghum-associated microbial communities from plants grown in Nebraska, USA.</title>
        <authorList>
            <person name="Schachtman D."/>
        </authorList>
    </citation>
    <scope>NUCLEOTIDE SEQUENCE [LARGE SCALE GENOMIC DNA]</scope>
    <source>
        <strain evidence="9 10">3262</strain>
    </source>
</reference>
<feature type="domain" description="Response regulatory" evidence="8">
    <location>
        <begin position="6"/>
        <end position="120"/>
    </location>
</feature>
<keyword evidence="2" id="KW-0067">ATP-binding</keyword>
<dbReference type="Proteomes" id="UP001247620">
    <property type="component" value="Unassembled WGS sequence"/>
</dbReference>
<dbReference type="InterPro" id="IPR027417">
    <property type="entry name" value="P-loop_NTPase"/>
</dbReference>
<evidence type="ECO:0000256" key="5">
    <source>
        <dbReference type="ARBA" id="ARBA00023163"/>
    </source>
</evidence>
<evidence type="ECO:0000313" key="10">
    <source>
        <dbReference type="Proteomes" id="UP001247620"/>
    </source>
</evidence>
<dbReference type="CDD" id="cd17534">
    <property type="entry name" value="REC_DC-like"/>
    <property type="match status" value="1"/>
</dbReference>
<dbReference type="Pfam" id="PF00158">
    <property type="entry name" value="Sigma54_activat"/>
    <property type="match status" value="1"/>
</dbReference>
<keyword evidence="6" id="KW-0597">Phosphoprotein</keyword>
<dbReference type="SMART" id="SM00382">
    <property type="entry name" value="AAA"/>
    <property type="match status" value="1"/>
</dbReference>
<dbReference type="PROSITE" id="PS00676">
    <property type="entry name" value="SIGMA54_INTERACT_2"/>
    <property type="match status" value="1"/>
</dbReference>
<evidence type="ECO:0000256" key="4">
    <source>
        <dbReference type="ARBA" id="ARBA00023125"/>
    </source>
</evidence>
<dbReference type="Pfam" id="PF02954">
    <property type="entry name" value="HTH_8"/>
    <property type="match status" value="1"/>
</dbReference>
<keyword evidence="1" id="KW-0547">Nucleotide-binding</keyword>
<dbReference type="GO" id="GO:0003677">
    <property type="term" value="F:DNA binding"/>
    <property type="evidence" value="ECO:0007669"/>
    <property type="project" value="UniProtKB-KW"/>
</dbReference>
<dbReference type="InterPro" id="IPR009057">
    <property type="entry name" value="Homeodomain-like_sf"/>
</dbReference>
<dbReference type="PROSITE" id="PS00675">
    <property type="entry name" value="SIGMA54_INTERACT_1"/>
    <property type="match status" value="1"/>
</dbReference>
<evidence type="ECO:0000259" key="7">
    <source>
        <dbReference type="PROSITE" id="PS50045"/>
    </source>
</evidence>
<protein>
    <submittedName>
        <fullName evidence="9">DNA-binding NtrC family response regulator</fullName>
    </submittedName>
</protein>
<dbReference type="InterPro" id="IPR002078">
    <property type="entry name" value="Sigma_54_int"/>
</dbReference>
<dbReference type="SUPFAM" id="SSF52172">
    <property type="entry name" value="CheY-like"/>
    <property type="match status" value="1"/>
</dbReference>
<dbReference type="InterPro" id="IPR003593">
    <property type="entry name" value="AAA+_ATPase"/>
</dbReference>
<dbReference type="PANTHER" id="PTHR32071:SF117">
    <property type="entry name" value="PTS-DEPENDENT DIHYDROXYACETONE KINASE OPERON REGULATORY PROTEIN-RELATED"/>
    <property type="match status" value="1"/>
</dbReference>
<dbReference type="Gene3D" id="1.10.10.60">
    <property type="entry name" value="Homeodomain-like"/>
    <property type="match status" value="1"/>
</dbReference>
<organism evidence="9 10">
    <name type="scientific">Mucilaginibacter pocheonensis</name>
    <dbReference type="NCBI Taxonomy" id="398050"/>
    <lineage>
        <taxon>Bacteria</taxon>
        <taxon>Pseudomonadati</taxon>
        <taxon>Bacteroidota</taxon>
        <taxon>Sphingobacteriia</taxon>
        <taxon>Sphingobacteriales</taxon>
        <taxon>Sphingobacteriaceae</taxon>
        <taxon>Mucilaginibacter</taxon>
    </lineage>
</organism>
<dbReference type="EMBL" id="JAVDUU010000003">
    <property type="protein sequence ID" value="MDR6943821.1"/>
    <property type="molecule type" value="Genomic_DNA"/>
</dbReference>
<dbReference type="InterPro" id="IPR025662">
    <property type="entry name" value="Sigma_54_int_dom_ATP-bd_1"/>
</dbReference>
<dbReference type="InterPro" id="IPR058031">
    <property type="entry name" value="AAA_lid_NorR"/>
</dbReference>
<dbReference type="InterPro" id="IPR011006">
    <property type="entry name" value="CheY-like_superfamily"/>
</dbReference>
<dbReference type="PROSITE" id="PS50110">
    <property type="entry name" value="RESPONSE_REGULATORY"/>
    <property type="match status" value="1"/>
</dbReference>
<feature type="domain" description="Sigma-54 factor interaction" evidence="7">
    <location>
        <begin position="150"/>
        <end position="378"/>
    </location>
</feature>
<gene>
    <name evidence="9" type="ORF">J2W55_003674</name>
</gene>
<evidence type="ECO:0000313" key="9">
    <source>
        <dbReference type="EMBL" id="MDR6943821.1"/>
    </source>
</evidence>
<dbReference type="InterPro" id="IPR001789">
    <property type="entry name" value="Sig_transdc_resp-reg_receiver"/>
</dbReference>
<dbReference type="InterPro" id="IPR002197">
    <property type="entry name" value="HTH_Fis"/>
</dbReference>
<keyword evidence="10" id="KW-1185">Reference proteome</keyword>
<evidence type="ECO:0000256" key="3">
    <source>
        <dbReference type="ARBA" id="ARBA00023015"/>
    </source>
</evidence>
<dbReference type="SMART" id="SM00448">
    <property type="entry name" value="REC"/>
    <property type="match status" value="1"/>
</dbReference>
<dbReference type="PANTHER" id="PTHR32071">
    <property type="entry name" value="TRANSCRIPTIONAL REGULATORY PROTEIN"/>
    <property type="match status" value="1"/>
</dbReference>
<feature type="modified residue" description="4-aspartylphosphate" evidence="6">
    <location>
        <position position="56"/>
    </location>
</feature>
<dbReference type="Pfam" id="PF25601">
    <property type="entry name" value="AAA_lid_14"/>
    <property type="match status" value="1"/>
</dbReference>
<dbReference type="InterPro" id="IPR025943">
    <property type="entry name" value="Sigma_54_int_dom_ATP-bd_2"/>
</dbReference>
<evidence type="ECO:0000256" key="2">
    <source>
        <dbReference type="ARBA" id="ARBA00022840"/>
    </source>
</evidence>
<proteinExistence type="predicted"/>
<dbReference type="InterPro" id="IPR025944">
    <property type="entry name" value="Sigma_54_int_dom_CS"/>
</dbReference>
<evidence type="ECO:0000256" key="1">
    <source>
        <dbReference type="ARBA" id="ARBA00022741"/>
    </source>
</evidence>
<accession>A0ABU1TEI2</accession>
<dbReference type="SUPFAM" id="SSF52540">
    <property type="entry name" value="P-loop containing nucleoside triphosphate hydrolases"/>
    <property type="match status" value="1"/>
</dbReference>
<evidence type="ECO:0000259" key="8">
    <source>
        <dbReference type="PROSITE" id="PS50110"/>
    </source>
</evidence>
<dbReference type="CDD" id="cd00009">
    <property type="entry name" value="AAA"/>
    <property type="match status" value="1"/>
</dbReference>
<dbReference type="PROSITE" id="PS00688">
    <property type="entry name" value="SIGMA54_INTERACT_3"/>
    <property type="match status" value="1"/>
</dbReference>
<keyword evidence="4 9" id="KW-0238">DNA-binding</keyword>
<keyword evidence="3" id="KW-0805">Transcription regulation</keyword>
<keyword evidence="5" id="KW-0804">Transcription</keyword>
<dbReference type="PROSITE" id="PS50045">
    <property type="entry name" value="SIGMA54_INTERACT_4"/>
    <property type="match status" value="1"/>
</dbReference>
<dbReference type="SUPFAM" id="SSF46689">
    <property type="entry name" value="Homeodomain-like"/>
    <property type="match status" value="1"/>
</dbReference>
<comment type="caution">
    <text evidence="9">The sequence shown here is derived from an EMBL/GenBank/DDBJ whole genome shotgun (WGS) entry which is preliminary data.</text>
</comment>
<dbReference type="Pfam" id="PF00072">
    <property type="entry name" value="Response_reg"/>
    <property type="match status" value="1"/>
</dbReference>
<sequence>MNYKAKILIVEDQYLEANNLEVLLKRADYRVCTIARSVSSAVKIIEKENPDLVLLDIQLKGKLSGIDLAKLLSRKNIAFIYLSGNSKQQFLDAAKITRPYGFLAKPFREKDILIMLEVALYTHKENLALTRQRLNPSADAGGNNHAFSDMIGHSKPMLTLQQHMRRIATSEVSVLIFGESGTGKELIARNIHLMSNRARQALVSVNCAALPPSLIESELFGHEKGAFTGALDKRIGRFEQAEGGTIFLDEIGELPLDVQSKFLRVLQEKEIEVLGGKNKRVNVRVIAATNRNLQEDVVAGRFRADLYYRLNVFPLVSPPLRERKEDLPLLVNHFITKLSKIENSNVSRVSDQAMQEVLNYDWPGNVRELENLVHRSILLSTEPIISTFGTLMEHPAKPNAESDYRRTIEEVEREHIVAVLEKCNWKVYGPGGAAEILGIKVPTLNSRLKKLNIEKVRLRPSDKISKSHH</sequence>